<dbReference type="Proteomes" id="UP000535415">
    <property type="component" value="Unassembled WGS sequence"/>
</dbReference>
<organism evidence="1 2">
    <name type="scientific">Yoonia ponticola</name>
    <dbReference type="NCBI Taxonomy" id="1524255"/>
    <lineage>
        <taxon>Bacteria</taxon>
        <taxon>Pseudomonadati</taxon>
        <taxon>Pseudomonadota</taxon>
        <taxon>Alphaproteobacteria</taxon>
        <taxon>Rhodobacterales</taxon>
        <taxon>Paracoccaceae</taxon>
        <taxon>Yoonia</taxon>
    </lineage>
</organism>
<sequence length="47" mass="5438">MIYLVIFGRHAATDLRQWQAVTHCVWENRLGTFGPMTYANNDIARIS</sequence>
<accession>A0A7W9BJF9</accession>
<evidence type="ECO:0000313" key="1">
    <source>
        <dbReference type="EMBL" id="MBB5721620.1"/>
    </source>
</evidence>
<dbReference type="RefSeq" id="WP_183527125.1">
    <property type="nucleotide sequence ID" value="NZ_JACIJM010000003.1"/>
</dbReference>
<dbReference type="EMBL" id="JACIJM010000003">
    <property type="protein sequence ID" value="MBB5721620.1"/>
    <property type="molecule type" value="Genomic_DNA"/>
</dbReference>
<evidence type="ECO:0000313" key="2">
    <source>
        <dbReference type="Proteomes" id="UP000535415"/>
    </source>
</evidence>
<reference evidence="1 2" key="1">
    <citation type="submission" date="2020-08" db="EMBL/GenBank/DDBJ databases">
        <title>Genomic Encyclopedia of Type Strains, Phase IV (KMG-IV): sequencing the most valuable type-strain genomes for metagenomic binning, comparative biology and taxonomic classification.</title>
        <authorList>
            <person name="Goeker M."/>
        </authorList>
    </citation>
    <scope>NUCLEOTIDE SEQUENCE [LARGE SCALE GENOMIC DNA]</scope>
    <source>
        <strain evidence="1 2">DSM 101064</strain>
    </source>
</reference>
<name>A0A7W9BJF9_9RHOB</name>
<proteinExistence type="predicted"/>
<gene>
    <name evidence="1" type="ORF">FHS72_001232</name>
</gene>
<comment type="caution">
    <text evidence="1">The sequence shown here is derived from an EMBL/GenBank/DDBJ whole genome shotgun (WGS) entry which is preliminary data.</text>
</comment>
<dbReference type="AlphaFoldDB" id="A0A7W9BJF9"/>
<protein>
    <submittedName>
        <fullName evidence="1">Uncharacterized protein</fullName>
    </submittedName>
</protein>
<keyword evidence="2" id="KW-1185">Reference proteome</keyword>